<dbReference type="Pfam" id="PF00581">
    <property type="entry name" value="Rhodanese"/>
    <property type="match status" value="1"/>
</dbReference>
<evidence type="ECO:0000313" key="2">
    <source>
        <dbReference type="EMBL" id="CAD8723852.1"/>
    </source>
</evidence>
<protein>
    <recommendedName>
        <fullName evidence="1">Rhodanese domain-containing protein</fullName>
    </recommendedName>
</protein>
<dbReference type="Gene3D" id="3.40.250.10">
    <property type="entry name" value="Rhodanese-like domain"/>
    <property type="match status" value="1"/>
</dbReference>
<dbReference type="SUPFAM" id="SSF52821">
    <property type="entry name" value="Rhodanese/Cell cycle control phosphatase"/>
    <property type="match status" value="1"/>
</dbReference>
<accession>A0A7S0T312</accession>
<name>A0A7S0T312_9CHLO</name>
<dbReference type="InterPro" id="IPR044690">
    <property type="entry name" value="CAS_plant"/>
</dbReference>
<feature type="domain" description="Rhodanese" evidence="1">
    <location>
        <begin position="255"/>
        <end position="368"/>
    </location>
</feature>
<dbReference type="PANTHER" id="PTHR34209">
    <property type="entry name" value="RHODANESE/CELL CYCLE CONTROL PHOSPHATASE SUPERFAMILY PROTEIN"/>
    <property type="match status" value="1"/>
</dbReference>
<gene>
    <name evidence="2" type="ORF">MANT1106_LOCUS23068</name>
</gene>
<dbReference type="CDD" id="cd00158">
    <property type="entry name" value="RHOD"/>
    <property type="match status" value="1"/>
</dbReference>
<dbReference type="PROSITE" id="PS50206">
    <property type="entry name" value="RHODANESE_3"/>
    <property type="match status" value="1"/>
</dbReference>
<proteinExistence type="predicted"/>
<organism evidence="2">
    <name type="scientific">Mantoniella antarctica</name>
    <dbReference type="NCBI Taxonomy" id="81844"/>
    <lineage>
        <taxon>Eukaryota</taxon>
        <taxon>Viridiplantae</taxon>
        <taxon>Chlorophyta</taxon>
        <taxon>Mamiellophyceae</taxon>
        <taxon>Mamiellales</taxon>
        <taxon>Mamiellaceae</taxon>
        <taxon>Mantoniella</taxon>
    </lineage>
</organism>
<dbReference type="GO" id="GO:0009704">
    <property type="term" value="P:de-etiolation"/>
    <property type="evidence" value="ECO:0007669"/>
    <property type="project" value="InterPro"/>
</dbReference>
<dbReference type="SMART" id="SM00450">
    <property type="entry name" value="RHOD"/>
    <property type="match status" value="1"/>
</dbReference>
<evidence type="ECO:0000259" key="1">
    <source>
        <dbReference type="PROSITE" id="PS50206"/>
    </source>
</evidence>
<sequence>MATLLSISSPLALGAKAVRGADTLRRRHNSAKVVRSVARAEASTGERAAAAASAAVTFAAAAPSAHASELGEDLFAVFDSIDKAADKVEGAFGVLTGVLSKVSSAVDAVVPVAKPVVDRVAAAAAPIGDAAYKFAERAVVPVVTQAEQVVEGAAGQALLAANDAIKAQGIDIQPAQSAVGTAAHVVVDTAAAAAPVLSDVVDFLTAASPTDLTEVAAAAAAVYFLTPRLLQAAATSVRGYAGSIRPVEAYDAVLSGGNIVVVDVRRGNEVGRGDIEFPRRYSNKVLSVPREKLTGNFMKMNDVEANLFALKMGSLKGIKRSTRVLLLDGNGGDSPKLAKALAVQGFGRVFVIEGGFSGWVSAGLGVKPSRNVSATLIPSFGSSSRSAGSRSISGGIIDVSPIRGLLPPGN</sequence>
<reference evidence="2" key="1">
    <citation type="submission" date="2021-01" db="EMBL/GenBank/DDBJ databases">
        <authorList>
            <person name="Corre E."/>
            <person name="Pelletier E."/>
            <person name="Niang G."/>
            <person name="Scheremetjew M."/>
            <person name="Finn R."/>
            <person name="Kale V."/>
            <person name="Holt S."/>
            <person name="Cochrane G."/>
            <person name="Meng A."/>
            <person name="Brown T."/>
            <person name="Cohen L."/>
        </authorList>
    </citation>
    <scope>NUCLEOTIDE SEQUENCE</scope>
    <source>
        <strain evidence="2">SL-175</strain>
    </source>
</reference>
<dbReference type="EMBL" id="HBFC01038879">
    <property type="protein sequence ID" value="CAD8723852.1"/>
    <property type="molecule type" value="Transcribed_RNA"/>
</dbReference>
<dbReference type="PANTHER" id="PTHR34209:SF1">
    <property type="entry name" value="CALCIUM SENSING RECEPTOR, CHLOROPLASTIC"/>
    <property type="match status" value="1"/>
</dbReference>
<dbReference type="GO" id="GO:0090333">
    <property type="term" value="P:regulation of stomatal closure"/>
    <property type="evidence" value="ECO:0007669"/>
    <property type="project" value="InterPro"/>
</dbReference>
<dbReference type="GO" id="GO:0071277">
    <property type="term" value="P:cellular response to calcium ion"/>
    <property type="evidence" value="ECO:0007669"/>
    <property type="project" value="InterPro"/>
</dbReference>
<dbReference type="AlphaFoldDB" id="A0A7S0T312"/>
<dbReference type="InterPro" id="IPR001763">
    <property type="entry name" value="Rhodanese-like_dom"/>
</dbReference>
<dbReference type="InterPro" id="IPR036873">
    <property type="entry name" value="Rhodanese-like_dom_sf"/>
</dbReference>